<accession>A0A9X9XGC0</accession>
<evidence type="ECO:0000313" key="1">
    <source>
        <dbReference type="EMBL" id="MBR0682756.1"/>
    </source>
</evidence>
<proteinExistence type="predicted"/>
<name>A0A9X9XGC0_9PROT</name>
<keyword evidence="2" id="KW-1185">Reference proteome</keyword>
<dbReference type="AlphaFoldDB" id="A0A9X9XGC0"/>
<dbReference type="EMBL" id="JAAEDL010000022">
    <property type="protein sequence ID" value="MBR0682756.1"/>
    <property type="molecule type" value="Genomic_DNA"/>
</dbReference>
<comment type="caution">
    <text evidence="1">The sequence shown here is derived from an EMBL/GenBank/DDBJ whole genome shotgun (WGS) entry which is preliminary data.</text>
</comment>
<dbReference type="Proteomes" id="UP001138709">
    <property type="component" value="Unassembled WGS sequence"/>
</dbReference>
<evidence type="ECO:0000313" key="2">
    <source>
        <dbReference type="Proteomes" id="UP001138709"/>
    </source>
</evidence>
<reference evidence="1" key="1">
    <citation type="submission" date="2020-01" db="EMBL/GenBank/DDBJ databases">
        <authorList>
            <person name="Rat A."/>
        </authorList>
    </citation>
    <scope>NUCLEOTIDE SEQUENCE</scope>
    <source>
        <strain evidence="1">LMG 31228</strain>
    </source>
</reference>
<organism evidence="1 2">
    <name type="scientific">Neoroseomonas eburnea</name>
    <dbReference type="NCBI Taxonomy" id="1346889"/>
    <lineage>
        <taxon>Bacteria</taxon>
        <taxon>Pseudomonadati</taxon>
        <taxon>Pseudomonadota</taxon>
        <taxon>Alphaproteobacteria</taxon>
        <taxon>Acetobacterales</taxon>
        <taxon>Acetobacteraceae</taxon>
        <taxon>Neoroseomonas</taxon>
    </lineage>
</organism>
<sequence length="69" mass="7338">MVVLPVVTRLDVPAERVLSCAMEAGLEKAVVVGWTAEGEFYFASSLADGGEVLWLLEMAKKRLLEAGGG</sequence>
<reference evidence="1" key="2">
    <citation type="journal article" date="2021" name="Syst. Appl. Microbiol.">
        <title>Roseomonas hellenica sp. nov., isolated from roots of wild-growing Alkanna tinctoria.</title>
        <authorList>
            <person name="Rat A."/>
            <person name="Naranjo H.D."/>
            <person name="Lebbe L."/>
            <person name="Cnockaert M."/>
            <person name="Krigas N."/>
            <person name="Grigoriadou K."/>
            <person name="Maloupa E."/>
            <person name="Willems A."/>
        </authorList>
    </citation>
    <scope>NUCLEOTIDE SEQUENCE</scope>
    <source>
        <strain evidence="1">LMG 31228</strain>
    </source>
</reference>
<dbReference type="RefSeq" id="WP_211848293.1">
    <property type="nucleotide sequence ID" value="NZ_JAAEDL010000022.1"/>
</dbReference>
<gene>
    <name evidence="1" type="ORF">GXW74_19850</name>
</gene>
<protein>
    <submittedName>
        <fullName evidence="1">Uncharacterized protein</fullName>
    </submittedName>
</protein>